<dbReference type="RefSeq" id="WP_185132307.1">
    <property type="nucleotide sequence ID" value="NZ_JACJVO010000035.1"/>
</dbReference>
<organism evidence="2 3">
    <name type="scientific">Cohnella zeiphila</name>
    <dbReference type="NCBI Taxonomy" id="2761120"/>
    <lineage>
        <taxon>Bacteria</taxon>
        <taxon>Bacillati</taxon>
        <taxon>Bacillota</taxon>
        <taxon>Bacilli</taxon>
        <taxon>Bacillales</taxon>
        <taxon>Paenibacillaceae</taxon>
        <taxon>Cohnella</taxon>
    </lineage>
</organism>
<gene>
    <name evidence="2" type="ORF">H7C18_27325</name>
</gene>
<feature type="transmembrane region" description="Helical" evidence="1">
    <location>
        <begin position="34"/>
        <end position="52"/>
    </location>
</feature>
<comment type="caution">
    <text evidence="2">The sequence shown here is derived from an EMBL/GenBank/DDBJ whole genome shotgun (WGS) entry which is preliminary data.</text>
</comment>
<proteinExistence type="predicted"/>
<reference evidence="2 3" key="1">
    <citation type="submission" date="2020-08" db="EMBL/GenBank/DDBJ databases">
        <title>Cohnella phylogeny.</title>
        <authorList>
            <person name="Dunlap C."/>
        </authorList>
    </citation>
    <scope>NUCLEOTIDE SEQUENCE [LARGE SCALE GENOMIC DNA]</scope>
    <source>
        <strain evidence="2 3">CBP 2801</strain>
    </source>
</reference>
<dbReference type="EMBL" id="JACJVO010000035">
    <property type="protein sequence ID" value="MBB6734644.1"/>
    <property type="molecule type" value="Genomic_DNA"/>
</dbReference>
<evidence type="ECO:0000256" key="1">
    <source>
        <dbReference type="SAM" id="Phobius"/>
    </source>
</evidence>
<keyword evidence="1" id="KW-0472">Membrane</keyword>
<evidence type="ECO:0000313" key="2">
    <source>
        <dbReference type="EMBL" id="MBB6734644.1"/>
    </source>
</evidence>
<accession>A0A7X0SRC4</accession>
<dbReference type="AlphaFoldDB" id="A0A7X0SRC4"/>
<evidence type="ECO:0000313" key="3">
    <source>
        <dbReference type="Proteomes" id="UP000564644"/>
    </source>
</evidence>
<keyword evidence="3" id="KW-1185">Reference proteome</keyword>
<protein>
    <submittedName>
        <fullName evidence="2">Uncharacterized protein</fullName>
    </submittedName>
</protein>
<sequence>MKLLFTLSLALIVWGLFRYDWPRMNAGMKKEKTAFIGIIAVAAFLSILLIWFPRIPSAMKMIDLLFGPLGSILKT</sequence>
<keyword evidence="1" id="KW-1133">Transmembrane helix</keyword>
<keyword evidence="1" id="KW-0812">Transmembrane</keyword>
<dbReference type="Proteomes" id="UP000564644">
    <property type="component" value="Unassembled WGS sequence"/>
</dbReference>
<name>A0A7X0SRC4_9BACL</name>